<dbReference type="PANTHER" id="PTHR30469">
    <property type="entry name" value="MULTIDRUG RESISTANCE PROTEIN MDTA"/>
    <property type="match status" value="1"/>
</dbReference>
<evidence type="ECO:0000259" key="3">
    <source>
        <dbReference type="Pfam" id="PF25990"/>
    </source>
</evidence>
<sequence>MQKVLSRIKRIKKRTGKWSWIILAVLLVVIWRVSVSANKTTKVEVTEVTRGELTESVSTSGNVRADQYSQLTFPSGGLISWVGVSVGQEVVKGQGIAQINAVPLNAAYQQALSNYRNYQAIADNVLDSVKGHSADESFSLRATRTTAEVNRDNAYNAVVAARDNLRNTMIFAPFAGVIDTASPGSPGINVTPGAANYTVVNPDSVYFDAEVEETDLPRISVGQTVNIRLDAYPSDSYQGKVTYIGMVAFTSSTGGNAYHVRISLPRNDGMKFRIGMGGDIEIVFNKIKDTLKVPVSAVQSDTNDYVWVVEGGRAKKTTVEIGGGNNDETEIKSGLSEGQTVISQPPALLKDGQKVNY</sequence>
<dbReference type="SUPFAM" id="SSF111369">
    <property type="entry name" value="HlyD-like secretion proteins"/>
    <property type="match status" value="1"/>
</dbReference>
<proteinExistence type="inferred from homology"/>
<organism evidence="4 5">
    <name type="scientific">Candidatus Woesebacteria bacterium RIFOXYD1_FULL_43_18</name>
    <dbReference type="NCBI Taxonomy" id="1802551"/>
    <lineage>
        <taxon>Bacteria</taxon>
        <taxon>Candidatus Woeseibacteriota</taxon>
    </lineage>
</organism>
<accession>A0A1F8DKL4</accession>
<dbReference type="GO" id="GO:0015562">
    <property type="term" value="F:efflux transmembrane transporter activity"/>
    <property type="evidence" value="ECO:0007669"/>
    <property type="project" value="TreeGrafter"/>
</dbReference>
<evidence type="ECO:0000313" key="4">
    <source>
        <dbReference type="EMBL" id="OGM88549.1"/>
    </source>
</evidence>
<dbReference type="Pfam" id="PF25989">
    <property type="entry name" value="YknX_C"/>
    <property type="match status" value="1"/>
</dbReference>
<evidence type="ECO:0000259" key="2">
    <source>
        <dbReference type="Pfam" id="PF25989"/>
    </source>
</evidence>
<reference evidence="4 5" key="1">
    <citation type="journal article" date="2016" name="Nat. Commun.">
        <title>Thousands of microbial genomes shed light on interconnected biogeochemical processes in an aquifer system.</title>
        <authorList>
            <person name="Anantharaman K."/>
            <person name="Brown C.T."/>
            <person name="Hug L.A."/>
            <person name="Sharon I."/>
            <person name="Castelle C.J."/>
            <person name="Probst A.J."/>
            <person name="Thomas B.C."/>
            <person name="Singh A."/>
            <person name="Wilkins M.J."/>
            <person name="Karaoz U."/>
            <person name="Brodie E.L."/>
            <person name="Williams K.H."/>
            <person name="Hubbard S.S."/>
            <person name="Banfield J.F."/>
        </authorList>
    </citation>
    <scope>NUCLEOTIDE SEQUENCE [LARGE SCALE GENOMIC DNA]</scope>
</reference>
<dbReference type="InterPro" id="IPR058637">
    <property type="entry name" value="YknX-like_C"/>
</dbReference>
<comment type="caution">
    <text evidence="4">The sequence shown here is derived from an EMBL/GenBank/DDBJ whole genome shotgun (WGS) entry which is preliminary data.</text>
</comment>
<evidence type="ECO:0008006" key="6">
    <source>
        <dbReference type="Google" id="ProtNLM"/>
    </source>
</evidence>
<dbReference type="Gene3D" id="2.40.30.170">
    <property type="match status" value="1"/>
</dbReference>
<dbReference type="Proteomes" id="UP000177596">
    <property type="component" value="Unassembled WGS sequence"/>
</dbReference>
<feature type="domain" description="YknX-like C-terminal permuted SH3-like" evidence="2">
    <location>
        <begin position="291"/>
        <end position="356"/>
    </location>
</feature>
<feature type="domain" description="YknX-like beta-barrel" evidence="3">
    <location>
        <begin position="209"/>
        <end position="276"/>
    </location>
</feature>
<name>A0A1F8DKL4_9BACT</name>
<protein>
    <recommendedName>
        <fullName evidence="6">RND efflux pump membrane fusion protein barrel-sandwich domain-containing protein</fullName>
    </recommendedName>
</protein>
<evidence type="ECO:0000313" key="5">
    <source>
        <dbReference type="Proteomes" id="UP000177596"/>
    </source>
</evidence>
<dbReference type="Gene3D" id="2.40.420.20">
    <property type="match status" value="1"/>
</dbReference>
<dbReference type="GO" id="GO:1990281">
    <property type="term" value="C:efflux pump complex"/>
    <property type="evidence" value="ECO:0007669"/>
    <property type="project" value="TreeGrafter"/>
</dbReference>
<dbReference type="PANTHER" id="PTHR30469:SF33">
    <property type="entry name" value="SLR1207 PROTEIN"/>
    <property type="match status" value="1"/>
</dbReference>
<evidence type="ECO:0000256" key="1">
    <source>
        <dbReference type="ARBA" id="ARBA00009477"/>
    </source>
</evidence>
<dbReference type="InterPro" id="IPR058636">
    <property type="entry name" value="Beta-barrel_YknX"/>
</dbReference>
<comment type="similarity">
    <text evidence="1">Belongs to the membrane fusion protein (MFP) (TC 8.A.1) family.</text>
</comment>
<dbReference type="AlphaFoldDB" id="A0A1F8DKL4"/>
<dbReference type="EMBL" id="MGIL01000007">
    <property type="protein sequence ID" value="OGM88549.1"/>
    <property type="molecule type" value="Genomic_DNA"/>
</dbReference>
<dbReference type="Pfam" id="PF25990">
    <property type="entry name" value="Beta-barrel_YknX"/>
    <property type="match status" value="1"/>
</dbReference>
<dbReference type="Gene3D" id="1.10.287.470">
    <property type="entry name" value="Helix hairpin bin"/>
    <property type="match status" value="1"/>
</dbReference>
<dbReference type="InterPro" id="IPR006143">
    <property type="entry name" value="RND_pump_MFP"/>
</dbReference>
<gene>
    <name evidence="4" type="ORF">A2573_02990</name>
</gene>
<dbReference type="Gene3D" id="2.40.50.100">
    <property type="match status" value="1"/>
</dbReference>
<dbReference type="NCBIfam" id="TIGR01730">
    <property type="entry name" value="RND_mfp"/>
    <property type="match status" value="1"/>
</dbReference>